<feature type="domain" description="Response regulatory" evidence="7">
    <location>
        <begin position="3"/>
        <end position="118"/>
    </location>
</feature>
<dbReference type="InterPro" id="IPR001789">
    <property type="entry name" value="Sig_transdc_resp-reg_receiver"/>
</dbReference>
<dbReference type="GO" id="GO:0003677">
    <property type="term" value="F:DNA binding"/>
    <property type="evidence" value="ECO:0007669"/>
    <property type="project" value="UniProtKB-KW"/>
</dbReference>
<keyword evidence="4" id="KW-0804">Transcription</keyword>
<comment type="caution">
    <text evidence="8">The sequence shown here is derived from an EMBL/GenBank/DDBJ whole genome shotgun (WGS) entry which is preliminary data.</text>
</comment>
<reference evidence="8 9" key="1">
    <citation type="submission" date="2019-05" db="EMBL/GenBank/DDBJ databases">
        <title>Genome sequence of Cellulomonas hominis strain CS1.</title>
        <authorList>
            <person name="Belmont J."/>
            <person name="Maclea K.S."/>
        </authorList>
    </citation>
    <scope>NUCLEOTIDE SEQUENCE [LARGE SCALE GENOMIC DNA]</scope>
    <source>
        <strain evidence="8 9">CS1</strain>
    </source>
</reference>
<dbReference type="PROSITE" id="PS50110">
    <property type="entry name" value="RESPONSE_REGULATORY"/>
    <property type="match status" value="1"/>
</dbReference>
<dbReference type="EMBL" id="SZYE01000080">
    <property type="protein sequence ID" value="TKR23490.1"/>
    <property type="molecule type" value="Genomic_DNA"/>
</dbReference>
<dbReference type="InterPro" id="IPR039420">
    <property type="entry name" value="WalR-like"/>
</dbReference>
<protein>
    <submittedName>
        <fullName evidence="8">Response regulator transcription factor</fullName>
    </submittedName>
</protein>
<dbReference type="InterPro" id="IPR000792">
    <property type="entry name" value="Tscrpt_reg_LuxR_C"/>
</dbReference>
<dbReference type="RefSeq" id="WP_154729737.1">
    <property type="nucleotide sequence ID" value="NZ_SZYE01000080.1"/>
</dbReference>
<accession>A0A7Z8K0Y9</accession>
<keyword evidence="3" id="KW-0238">DNA-binding</keyword>
<dbReference type="PANTHER" id="PTHR43214:SF24">
    <property type="entry name" value="TRANSCRIPTIONAL REGULATORY PROTEIN NARL-RELATED"/>
    <property type="match status" value="1"/>
</dbReference>
<dbReference type="GO" id="GO:0006355">
    <property type="term" value="P:regulation of DNA-templated transcription"/>
    <property type="evidence" value="ECO:0007669"/>
    <property type="project" value="InterPro"/>
</dbReference>
<dbReference type="PRINTS" id="PR00038">
    <property type="entry name" value="HTHLUXR"/>
</dbReference>
<dbReference type="OrthoDB" id="9808843at2"/>
<evidence type="ECO:0000259" key="7">
    <source>
        <dbReference type="PROSITE" id="PS50110"/>
    </source>
</evidence>
<proteinExistence type="predicted"/>
<evidence type="ECO:0000256" key="2">
    <source>
        <dbReference type="ARBA" id="ARBA00023015"/>
    </source>
</evidence>
<dbReference type="Pfam" id="PF00072">
    <property type="entry name" value="Response_reg"/>
    <property type="match status" value="1"/>
</dbReference>
<evidence type="ECO:0000259" key="6">
    <source>
        <dbReference type="PROSITE" id="PS50043"/>
    </source>
</evidence>
<dbReference type="PROSITE" id="PS50043">
    <property type="entry name" value="HTH_LUXR_2"/>
    <property type="match status" value="1"/>
</dbReference>
<dbReference type="Gene3D" id="3.40.50.2300">
    <property type="match status" value="1"/>
</dbReference>
<dbReference type="InterPro" id="IPR011006">
    <property type="entry name" value="CheY-like_superfamily"/>
</dbReference>
<dbReference type="Pfam" id="PF00196">
    <property type="entry name" value="GerE"/>
    <property type="match status" value="1"/>
</dbReference>
<dbReference type="SUPFAM" id="SSF52172">
    <property type="entry name" value="CheY-like"/>
    <property type="match status" value="1"/>
</dbReference>
<dbReference type="SMART" id="SM00421">
    <property type="entry name" value="HTH_LUXR"/>
    <property type="match status" value="1"/>
</dbReference>
<dbReference type="GO" id="GO:0000160">
    <property type="term" value="P:phosphorelay signal transduction system"/>
    <property type="evidence" value="ECO:0007669"/>
    <property type="project" value="InterPro"/>
</dbReference>
<evidence type="ECO:0000256" key="5">
    <source>
        <dbReference type="PROSITE-ProRule" id="PRU00169"/>
    </source>
</evidence>
<evidence type="ECO:0000313" key="9">
    <source>
        <dbReference type="Proteomes" id="UP000308121"/>
    </source>
</evidence>
<dbReference type="PANTHER" id="PTHR43214">
    <property type="entry name" value="TWO-COMPONENT RESPONSE REGULATOR"/>
    <property type="match status" value="1"/>
</dbReference>
<name>A0A7Z8K0Y9_9CELL</name>
<gene>
    <name evidence="8" type="ORF">FA014_11040</name>
</gene>
<evidence type="ECO:0000313" key="8">
    <source>
        <dbReference type="EMBL" id="TKR23490.1"/>
    </source>
</evidence>
<dbReference type="SUPFAM" id="SSF46894">
    <property type="entry name" value="C-terminal effector domain of the bipartite response regulators"/>
    <property type="match status" value="1"/>
</dbReference>
<dbReference type="AlphaFoldDB" id="A0A7Z8K0Y9"/>
<evidence type="ECO:0000256" key="1">
    <source>
        <dbReference type="ARBA" id="ARBA00022553"/>
    </source>
</evidence>
<dbReference type="InterPro" id="IPR058245">
    <property type="entry name" value="NreC/VraR/RcsB-like_REC"/>
</dbReference>
<feature type="modified residue" description="4-aspartylphosphate" evidence="5">
    <location>
        <position position="54"/>
    </location>
</feature>
<dbReference type="CDD" id="cd17535">
    <property type="entry name" value="REC_NarL-like"/>
    <property type="match status" value="1"/>
</dbReference>
<keyword evidence="2" id="KW-0805">Transcription regulation</keyword>
<evidence type="ECO:0000256" key="3">
    <source>
        <dbReference type="ARBA" id="ARBA00023125"/>
    </source>
</evidence>
<keyword evidence="1 5" id="KW-0597">Phosphoprotein</keyword>
<feature type="domain" description="HTH luxR-type" evidence="6">
    <location>
        <begin position="153"/>
        <end position="218"/>
    </location>
</feature>
<dbReference type="CDD" id="cd06170">
    <property type="entry name" value="LuxR_C_like"/>
    <property type="match status" value="1"/>
</dbReference>
<organism evidence="8 9">
    <name type="scientific">Cellulomonas hominis</name>
    <dbReference type="NCBI Taxonomy" id="156981"/>
    <lineage>
        <taxon>Bacteria</taxon>
        <taxon>Bacillati</taxon>
        <taxon>Actinomycetota</taxon>
        <taxon>Actinomycetes</taxon>
        <taxon>Micrococcales</taxon>
        <taxon>Cellulomonadaceae</taxon>
        <taxon>Cellulomonas</taxon>
    </lineage>
</organism>
<evidence type="ECO:0000256" key="4">
    <source>
        <dbReference type="ARBA" id="ARBA00023163"/>
    </source>
</evidence>
<dbReference type="SMART" id="SM00448">
    <property type="entry name" value="REC"/>
    <property type="match status" value="1"/>
</dbReference>
<dbReference type="InterPro" id="IPR016032">
    <property type="entry name" value="Sig_transdc_resp-reg_C-effctor"/>
</dbReference>
<sequence>MTTVLLADDHALVRMGFRLLLESAGDLEVVGEAGDGAAAVANARALRPDVVLMDVRMPGTDGIEATRQIVAEGLGAVLALTTFDLDEYLFGVLRAGAVGFLLKSVGAGELVDAVRRVAAGDGVLAPEVTRRVLAASVSAPGAGHGAGDAPADPPPGLDLLTAREREVLALLARGRSNQQVAAALTVSETTAKTHVSRVLAKLGCRTRLEAAALAHRAGVT</sequence>
<dbReference type="Proteomes" id="UP000308121">
    <property type="component" value="Unassembled WGS sequence"/>
</dbReference>